<dbReference type="EMBL" id="JARJLG010000076">
    <property type="protein sequence ID" value="KAJ7751882.1"/>
    <property type="molecule type" value="Genomic_DNA"/>
</dbReference>
<dbReference type="Gene3D" id="3.30.710.10">
    <property type="entry name" value="Potassium Channel Kv1.1, Chain A"/>
    <property type="match status" value="1"/>
</dbReference>
<organism evidence="2 3">
    <name type="scientific">Mycena maculata</name>
    <dbReference type="NCBI Taxonomy" id="230809"/>
    <lineage>
        <taxon>Eukaryota</taxon>
        <taxon>Fungi</taxon>
        <taxon>Dikarya</taxon>
        <taxon>Basidiomycota</taxon>
        <taxon>Agaricomycotina</taxon>
        <taxon>Agaricomycetes</taxon>
        <taxon>Agaricomycetidae</taxon>
        <taxon>Agaricales</taxon>
        <taxon>Marasmiineae</taxon>
        <taxon>Mycenaceae</taxon>
        <taxon>Mycena</taxon>
    </lineage>
</organism>
<proteinExistence type="predicted"/>
<evidence type="ECO:0000256" key="1">
    <source>
        <dbReference type="SAM" id="MobiDB-lite"/>
    </source>
</evidence>
<gene>
    <name evidence="2" type="ORF">DFH07DRAFT_523595</name>
</gene>
<feature type="compositionally biased region" description="Acidic residues" evidence="1">
    <location>
        <begin position="254"/>
        <end position="265"/>
    </location>
</feature>
<protein>
    <recommendedName>
        <fullName evidence="4">MATH domain-containing protein</fullName>
    </recommendedName>
</protein>
<dbReference type="AlphaFoldDB" id="A0AAD7IZF4"/>
<evidence type="ECO:0000313" key="3">
    <source>
        <dbReference type="Proteomes" id="UP001215280"/>
    </source>
</evidence>
<sequence>MALRKISDDELTSGGVKSTFTIDIPQDPASQFPDTLTAICGWGWRFSCLVEAASTSVSPRLLDSNSNTIPWRRITVLFHPGIIRDAEYGRITFRTQVDNLLLLEDALFYTEINLPDNSPRRVNPPPGTPLGVYMRRNDVTGSAKVSISVGFRSELGISLVRPLDSRVEAALAETIQGEEAVDVKFYAYTRVGPSYVARPRPMFAKMALLKGHSEGLDTYLAGICGKGFSESRLVDLDAHLLEEERFMEYDYMSDSDLDEEDEEDSERPPAESAEAVSSTVAAPTPRRMGNVVVVKSHAYKTWNALLYYLYTKKIVFRTSDSPSEPGSRIPTCSAKSMYKLADAFGLTELKALALESVRSQLSPENIVREAFSSFTSVQ</sequence>
<accession>A0AAD7IZF4</accession>
<dbReference type="InterPro" id="IPR011333">
    <property type="entry name" value="SKP1/BTB/POZ_sf"/>
</dbReference>
<reference evidence="2" key="1">
    <citation type="submission" date="2023-03" db="EMBL/GenBank/DDBJ databases">
        <title>Massive genome expansion in bonnet fungi (Mycena s.s.) driven by repeated elements and novel gene families across ecological guilds.</title>
        <authorList>
            <consortium name="Lawrence Berkeley National Laboratory"/>
            <person name="Harder C.B."/>
            <person name="Miyauchi S."/>
            <person name="Viragh M."/>
            <person name="Kuo A."/>
            <person name="Thoen E."/>
            <person name="Andreopoulos B."/>
            <person name="Lu D."/>
            <person name="Skrede I."/>
            <person name="Drula E."/>
            <person name="Henrissat B."/>
            <person name="Morin E."/>
            <person name="Kohler A."/>
            <person name="Barry K."/>
            <person name="LaButti K."/>
            <person name="Morin E."/>
            <person name="Salamov A."/>
            <person name="Lipzen A."/>
            <person name="Mereny Z."/>
            <person name="Hegedus B."/>
            <person name="Baldrian P."/>
            <person name="Stursova M."/>
            <person name="Weitz H."/>
            <person name="Taylor A."/>
            <person name="Grigoriev I.V."/>
            <person name="Nagy L.G."/>
            <person name="Martin F."/>
            <person name="Kauserud H."/>
        </authorList>
    </citation>
    <scope>NUCLEOTIDE SEQUENCE</scope>
    <source>
        <strain evidence="2">CBHHK188m</strain>
    </source>
</reference>
<keyword evidence="3" id="KW-1185">Reference proteome</keyword>
<feature type="compositionally biased region" description="Low complexity" evidence="1">
    <location>
        <begin position="270"/>
        <end position="281"/>
    </location>
</feature>
<feature type="region of interest" description="Disordered" evidence="1">
    <location>
        <begin position="254"/>
        <end position="281"/>
    </location>
</feature>
<dbReference type="Proteomes" id="UP001215280">
    <property type="component" value="Unassembled WGS sequence"/>
</dbReference>
<comment type="caution">
    <text evidence="2">The sequence shown here is derived from an EMBL/GenBank/DDBJ whole genome shotgun (WGS) entry which is preliminary data.</text>
</comment>
<name>A0AAD7IZF4_9AGAR</name>
<evidence type="ECO:0008006" key="4">
    <source>
        <dbReference type="Google" id="ProtNLM"/>
    </source>
</evidence>
<evidence type="ECO:0000313" key="2">
    <source>
        <dbReference type="EMBL" id="KAJ7751882.1"/>
    </source>
</evidence>